<dbReference type="RefSeq" id="WP_204728258.1">
    <property type="nucleotide sequence ID" value="NZ_JAFBDK010000003.1"/>
</dbReference>
<sequence>MNNSKLILGIILLILSIYIIMTDDYQWLPFTLLLLGMIVFINGLIELRQNKKSRAGYTYIAIFLIVLYVAIDGILLRFSS</sequence>
<protein>
    <submittedName>
        <fullName evidence="2">DUF3953 domain-containing protein</fullName>
    </submittedName>
</protein>
<dbReference type="Proteomes" id="UP001597561">
    <property type="component" value="Unassembled WGS sequence"/>
</dbReference>
<keyword evidence="1" id="KW-0812">Transmembrane</keyword>
<evidence type="ECO:0000313" key="2">
    <source>
        <dbReference type="EMBL" id="MFD2913333.1"/>
    </source>
</evidence>
<reference evidence="3" key="1">
    <citation type="journal article" date="2019" name="Int. J. Syst. Evol. Microbiol.">
        <title>The Global Catalogue of Microorganisms (GCM) 10K type strain sequencing project: providing services to taxonomists for standard genome sequencing and annotation.</title>
        <authorList>
            <consortium name="The Broad Institute Genomics Platform"/>
            <consortium name="The Broad Institute Genome Sequencing Center for Infectious Disease"/>
            <person name="Wu L."/>
            <person name="Ma J."/>
        </authorList>
    </citation>
    <scope>NUCLEOTIDE SEQUENCE [LARGE SCALE GENOMIC DNA]</scope>
    <source>
        <strain evidence="3">KCTC 13528</strain>
    </source>
</reference>
<dbReference type="EMBL" id="JBHUPG010000031">
    <property type="protein sequence ID" value="MFD2913333.1"/>
    <property type="molecule type" value="Genomic_DNA"/>
</dbReference>
<organism evidence="2 3">
    <name type="scientific">Jeotgalibacillus terrae</name>
    <dbReference type="NCBI Taxonomy" id="587735"/>
    <lineage>
        <taxon>Bacteria</taxon>
        <taxon>Bacillati</taxon>
        <taxon>Bacillota</taxon>
        <taxon>Bacilli</taxon>
        <taxon>Bacillales</taxon>
        <taxon>Caryophanaceae</taxon>
        <taxon>Jeotgalibacillus</taxon>
    </lineage>
</organism>
<name>A0ABW5ZK64_9BACL</name>
<proteinExistence type="predicted"/>
<feature type="transmembrane region" description="Helical" evidence="1">
    <location>
        <begin position="27"/>
        <end position="45"/>
    </location>
</feature>
<keyword evidence="1" id="KW-0472">Membrane</keyword>
<evidence type="ECO:0000313" key="3">
    <source>
        <dbReference type="Proteomes" id="UP001597561"/>
    </source>
</evidence>
<feature type="transmembrane region" description="Helical" evidence="1">
    <location>
        <begin position="57"/>
        <end position="78"/>
    </location>
</feature>
<evidence type="ECO:0000256" key="1">
    <source>
        <dbReference type="SAM" id="Phobius"/>
    </source>
</evidence>
<feature type="transmembrane region" description="Helical" evidence="1">
    <location>
        <begin position="5"/>
        <end position="21"/>
    </location>
</feature>
<accession>A0ABW5ZK64</accession>
<gene>
    <name evidence="2" type="ORF">ACFS5P_15705</name>
</gene>
<keyword evidence="1" id="KW-1133">Transmembrane helix</keyword>
<comment type="caution">
    <text evidence="2">The sequence shown here is derived from an EMBL/GenBank/DDBJ whole genome shotgun (WGS) entry which is preliminary data.</text>
</comment>
<keyword evidence="3" id="KW-1185">Reference proteome</keyword>